<gene>
    <name evidence="1" type="ORF">F5148DRAFT_1187209</name>
</gene>
<proteinExistence type="predicted"/>
<evidence type="ECO:0000313" key="2">
    <source>
        <dbReference type="Proteomes" id="UP001207468"/>
    </source>
</evidence>
<sequence length="371" mass="41762">MPEVEIGFSHEQVSLGTFRLLELPPDLCKLIESSVDDPNLAIKGGPDDDAVLCTPDRTYNIRSVTLSNTVLVVSPSTSVDVDGGEAQVVIQDSLSELLELVPAVPKLHRMNALLKEHEWEEGHEDDESFGKVRRRRFTLDEARTELQASERELAKALKEKHVLIIDGALRPLSPSYLHKILELLLMHLVSLSQPTDAASVLELTRSLEYEHEVRREVTLQVMRWFGEVDAADELWKMDVGEVVRQVGLGILRRHKSDPISEEDFMAKWNTAVGDTFVSHTSLKLLVGNYLCTPSPFSSCKLLSYFPCAELPTDPATRFADLFLTRARWKAEDIAPYLSDIVVEAKELDKLLLKYARALTDTDGLWYAARVR</sequence>
<protein>
    <submittedName>
        <fullName evidence="1">Sister chromatid cohesion protein Dcc1</fullName>
    </submittedName>
</protein>
<dbReference type="Proteomes" id="UP001207468">
    <property type="component" value="Unassembled WGS sequence"/>
</dbReference>
<comment type="caution">
    <text evidence="1">The sequence shown here is derived from an EMBL/GenBank/DDBJ whole genome shotgun (WGS) entry which is preliminary data.</text>
</comment>
<organism evidence="1 2">
    <name type="scientific">Russula earlei</name>
    <dbReference type="NCBI Taxonomy" id="71964"/>
    <lineage>
        <taxon>Eukaryota</taxon>
        <taxon>Fungi</taxon>
        <taxon>Dikarya</taxon>
        <taxon>Basidiomycota</taxon>
        <taxon>Agaricomycotina</taxon>
        <taxon>Agaricomycetes</taxon>
        <taxon>Russulales</taxon>
        <taxon>Russulaceae</taxon>
        <taxon>Russula</taxon>
    </lineage>
</organism>
<keyword evidence="2" id="KW-1185">Reference proteome</keyword>
<evidence type="ECO:0000313" key="1">
    <source>
        <dbReference type="EMBL" id="KAI9509500.1"/>
    </source>
</evidence>
<reference evidence="1" key="1">
    <citation type="submission" date="2021-03" db="EMBL/GenBank/DDBJ databases">
        <title>Evolutionary priming and transition to the ectomycorrhizal habit in an iconic lineage of mushroom-forming fungi: is preadaptation a requirement?</title>
        <authorList>
            <consortium name="DOE Joint Genome Institute"/>
            <person name="Looney B.P."/>
            <person name="Miyauchi S."/>
            <person name="Morin E."/>
            <person name="Drula E."/>
            <person name="Courty P.E."/>
            <person name="Chicoki N."/>
            <person name="Fauchery L."/>
            <person name="Kohler A."/>
            <person name="Kuo A."/>
            <person name="LaButti K."/>
            <person name="Pangilinan J."/>
            <person name="Lipzen A."/>
            <person name="Riley R."/>
            <person name="Andreopoulos W."/>
            <person name="He G."/>
            <person name="Johnson J."/>
            <person name="Barry K.W."/>
            <person name="Grigoriev I.V."/>
            <person name="Nagy L."/>
            <person name="Hibbett D."/>
            <person name="Henrissat B."/>
            <person name="Matheny P.B."/>
            <person name="Labbe J."/>
            <person name="Martin A.F."/>
        </authorList>
    </citation>
    <scope>NUCLEOTIDE SEQUENCE</scope>
    <source>
        <strain evidence="1">BPL698</strain>
    </source>
</reference>
<name>A0ACC0UD60_9AGAM</name>
<accession>A0ACC0UD60</accession>
<dbReference type="EMBL" id="JAGFNK010000063">
    <property type="protein sequence ID" value="KAI9509500.1"/>
    <property type="molecule type" value="Genomic_DNA"/>
</dbReference>